<keyword evidence="4" id="KW-0378">Hydrolase</keyword>
<gene>
    <name evidence="4" type="primary">AlNc14C465G11802</name>
    <name evidence="4" type="ORF">ALNC14_132900</name>
</gene>
<dbReference type="GO" id="GO:0016787">
    <property type="term" value="F:hydrolase activity"/>
    <property type="evidence" value="ECO:0007669"/>
    <property type="project" value="UniProtKB-KW"/>
</dbReference>
<protein>
    <submittedName>
        <fullName evidence="4">Glycoside hydrolase putative</fullName>
    </submittedName>
</protein>
<dbReference type="InterPro" id="IPR004147">
    <property type="entry name" value="ABC1_dom"/>
</dbReference>
<dbReference type="GO" id="GO:0035091">
    <property type="term" value="F:phosphatidylinositol binding"/>
    <property type="evidence" value="ECO:0007669"/>
    <property type="project" value="InterPro"/>
</dbReference>
<evidence type="ECO:0000256" key="1">
    <source>
        <dbReference type="SAM" id="Coils"/>
    </source>
</evidence>
<name>F0X064_9STRA</name>
<keyword evidence="1" id="KW-0175">Coiled coil</keyword>
<feature type="compositionally biased region" description="Polar residues" evidence="2">
    <location>
        <begin position="1279"/>
        <end position="1293"/>
    </location>
</feature>
<proteinExistence type="predicted"/>
<feature type="coiled-coil region" evidence="1">
    <location>
        <begin position="1064"/>
        <end position="1141"/>
    </location>
</feature>
<organism evidence="4">
    <name type="scientific">Albugo laibachii Nc14</name>
    <dbReference type="NCBI Taxonomy" id="890382"/>
    <lineage>
        <taxon>Eukaryota</taxon>
        <taxon>Sar</taxon>
        <taxon>Stramenopiles</taxon>
        <taxon>Oomycota</taxon>
        <taxon>Peronosporomycetes</taxon>
        <taxon>Albuginales</taxon>
        <taxon>Albuginaceae</taxon>
        <taxon>Albugo</taxon>
    </lineage>
</organism>
<accession>F0X064</accession>
<dbReference type="EMBL" id="FR824507">
    <property type="protein sequence ID" value="CCA27146.1"/>
    <property type="molecule type" value="Genomic_DNA"/>
</dbReference>
<sequence length="1338" mass="153077">MHYYHSGCSCAGLYSYQDEGMKRSLYFWRHAFPIYAHYRFYQIYMERVELPVEKRNQIYEKLHEKHAPDVFAIVLSLKGFYIKLAQAGSTRADFLPSQYLTRAVKLQDEAPSRPVSEIKDIISHSFQTSWDNLFSCIDPKPLGAASIGQAHRAILKDTGEEVAVKVQHPDAEKFFRADIKTIKAFCRYFQPAHLPYLEEVEKQFMTEFDYHEEALNLNMVRNNLVKSPFASRVVLPKPKIELCTKEVLVMEYLRGKKLLVGIQEHLECIAEEKGMSLEELRIKQREMDEERIAKGLDITSGPTQLELKALALQRWIRLRYIQLLNCIPGNWVAKTLKIDCDKDSDKKLLNVPSILKLLMDVHGYEIFVNGCFNGDPHPGNILLLEDGRIGLIDYGQVKRISLEHRIKLAKLTVALAEGSKEDIVHALTVGMGVRSAKMNPYFLEKQARLMFDRDDLSITEGRNVQNFVEYLDLIDQIVEVPDEYIMAFRTSLLLRGFSYALHYRHVFECRINSSDLMEEKRWKIYRRYRHFENLVVAAETVSEIVLPKLSKRYIDCFKTTRNEDRLLQLRTWLGDVAGRIGRYYQTGKEFSSERTIRCDTHQNIQSSCSSPTHSLASLLASFLLSGANVPIPSYIPRLPAFALSAKEINIQLFKRPMYPSKVRSSCILSGGLGIRLAAASKCQRTGGHIGATVYGFLCENSLVDSELTHVPVGSQLILINGRNVRCQNFDDILNELQSVALPLRLRFSCVPVRSLHHLEVHNSHTKPYGTTNRLRILHERNVKDNVNCQSTIAQQYLQQNKLRRDQNARSQTAFSILGSVFTELIGMKGTKMRDFFYGKKKKSPSWDHFGAFEDTFTTGFFTFLPSSLQNLQSNPSHNNLIAQDSQRLSDPGKNTDDKRGEIGVWSTTEGGHQLSLCIGHVGDSEAGVLEKSLKTLDKKEVNPNVDNREQSLKRGYVLVSINGESTFGKRFSRVVEMLIRASRPTTLCFRVFQDYKPLFGCIEKDDTEFYVETVLQFLSEAHRDMTNSLQVAMVENAAIRAKCDSIEQAVWKLESFACKETELLKETQRKLDAARDENLVLHNLLRKRDNLINELQDRSQYLETKLKQSQHTYEISAERARSQAREQIANQEAKLLNESNKSIELLHRCLEEKFTREKVLAIQRLKSQHGEYLQKLAEEHSEEVESLNQQVAVWRHQVDVLTEAERRTYLTRHQSLGHMHTPRCVEDSTLTNSTASNIRESRHLVHSAKNDKACCKCEDTGAALHKGANTSITTRWQFNEGKSASTTPGSSTESNEDSLLSEVKEDYMESRRAKSNMETSRNCSTLTTIWNRVVSIVS</sequence>
<feature type="domain" description="ABC1 atypical kinase-like" evidence="3">
    <location>
        <begin position="337"/>
        <end position="425"/>
    </location>
</feature>
<feature type="region of interest" description="Disordered" evidence="2">
    <location>
        <begin position="874"/>
        <end position="898"/>
    </location>
</feature>
<reference evidence="4" key="2">
    <citation type="submission" date="2011-02" db="EMBL/GenBank/DDBJ databases">
        <authorList>
            <person name="MacLean D."/>
        </authorList>
    </citation>
    <scope>NUCLEOTIDE SEQUENCE</scope>
</reference>
<dbReference type="InterPro" id="IPR036871">
    <property type="entry name" value="PX_dom_sf"/>
</dbReference>
<feature type="coiled-coil region" evidence="1">
    <location>
        <begin position="1170"/>
        <end position="1197"/>
    </location>
</feature>
<dbReference type="SUPFAM" id="SSF64268">
    <property type="entry name" value="PX domain"/>
    <property type="match status" value="1"/>
</dbReference>
<feature type="compositionally biased region" description="Polar residues" evidence="2">
    <location>
        <begin position="874"/>
        <end position="888"/>
    </location>
</feature>
<dbReference type="Pfam" id="PF03109">
    <property type="entry name" value="ABC1"/>
    <property type="match status" value="2"/>
</dbReference>
<feature type="region of interest" description="Disordered" evidence="2">
    <location>
        <begin position="1279"/>
        <end position="1300"/>
    </location>
</feature>
<dbReference type="PANTHER" id="PTHR43173:SF34">
    <property type="entry name" value="ABC1 ATYPICAL KINASE-LIKE DOMAIN-CONTAINING PROTEIN"/>
    <property type="match status" value="1"/>
</dbReference>
<evidence type="ECO:0000259" key="3">
    <source>
        <dbReference type="Pfam" id="PF03109"/>
    </source>
</evidence>
<dbReference type="CDD" id="cd05121">
    <property type="entry name" value="ABC1_ADCK3-like"/>
    <property type="match status" value="1"/>
</dbReference>
<evidence type="ECO:0000256" key="2">
    <source>
        <dbReference type="SAM" id="MobiDB-lite"/>
    </source>
</evidence>
<reference evidence="4" key="1">
    <citation type="journal article" date="2011" name="PLoS Biol.">
        <title>Gene gain and loss during evolution of obligate parasitism in the white rust pathogen of Arabidopsis thaliana.</title>
        <authorList>
            <person name="Kemen E."/>
            <person name="Gardiner A."/>
            <person name="Schultz-Larsen T."/>
            <person name="Kemen A.C."/>
            <person name="Balmuth A.L."/>
            <person name="Robert-Seilaniantz A."/>
            <person name="Bailey K."/>
            <person name="Holub E."/>
            <person name="Studholme D.J."/>
            <person name="Maclean D."/>
            <person name="Jones J.D."/>
        </authorList>
    </citation>
    <scope>NUCLEOTIDE SEQUENCE</scope>
</reference>
<dbReference type="InterPro" id="IPR011009">
    <property type="entry name" value="Kinase-like_dom_sf"/>
</dbReference>
<dbReference type="SUPFAM" id="SSF56112">
    <property type="entry name" value="Protein kinase-like (PK-like)"/>
    <property type="match status" value="1"/>
</dbReference>
<dbReference type="InterPro" id="IPR051130">
    <property type="entry name" value="Mito_struct-func_regulator"/>
</dbReference>
<dbReference type="HOGENOM" id="CLU_258582_0_0_1"/>
<evidence type="ECO:0000313" key="4">
    <source>
        <dbReference type="EMBL" id="CCA27146.1"/>
    </source>
</evidence>
<feature type="domain" description="ABC1 atypical kinase-like" evidence="3">
    <location>
        <begin position="105"/>
        <end position="258"/>
    </location>
</feature>
<dbReference type="PANTHER" id="PTHR43173">
    <property type="entry name" value="ABC1 FAMILY PROTEIN"/>
    <property type="match status" value="1"/>
</dbReference>